<sequence length="547" mass="59782">MREAVSLTLQFNLLGLFLFILRFHGAHCFKLNHLKGSVSINKRVDALLPEISPSGEPQPYLPLLAPSPLSVSPFSNSTVPKLSGHCTLNFSATESLMSTTSTDCMAGFAPYLANVICCPQLDATLEILIGRSSRSTKLLALNGTTAKYCLADIEQILVGQGASENLKQICSIRPAKLTEASCPVKDVDEFESIVNYSNLLTACENIDMVKECCEQTCQNAISEAARKLALKAYDLLSIGTSHNLPEHSIRYDDCKSIALRYLASRLDPSHAKEVLRGLSNCKVNKVCPLVFPDMGHVVETCGNGMSNETACCTAMELYASHLQNQSFITNLQALDCAASLGRKLQKANITKNIYSLCHISLKDLSVQDSGCLLPSLPSDVTFDQSSGITFKCDLNDNIPAPWPSLTQLPASSCNKSMIIYPEFVFLIASVDGNCLVIGSTFCLPKLWFFVVAFVLILLEPIGFAAVNIPALPAAASAQTGWPKSWLRTRKFASQRIMLNKGLIQVPTHDRINLRLLLALEENIKMRIQDEVLAGGYSFEFTKLKSVK</sequence>
<dbReference type="InterPro" id="IPR059003">
    <property type="entry name" value="At1g61900_C"/>
</dbReference>
<dbReference type="PANTHER" id="PTHR33831:SF5">
    <property type="entry name" value="OS07G0102300 PROTEIN"/>
    <property type="match status" value="1"/>
</dbReference>
<dbReference type="Pfam" id="PF26584">
    <property type="entry name" value="At1g61900"/>
    <property type="match status" value="1"/>
</dbReference>
<dbReference type="AlphaFoldDB" id="A0AAN8UKR5"/>
<dbReference type="GO" id="GO:0005886">
    <property type="term" value="C:plasma membrane"/>
    <property type="evidence" value="ECO:0007669"/>
    <property type="project" value="TreeGrafter"/>
</dbReference>
<dbReference type="EMBL" id="JBAMMX010000023">
    <property type="protein sequence ID" value="KAK6917300.1"/>
    <property type="molecule type" value="Genomic_DNA"/>
</dbReference>
<comment type="caution">
    <text evidence="4">The sequence shown here is derived from an EMBL/GenBank/DDBJ whole genome shotgun (WGS) entry which is preliminary data.</text>
</comment>
<organism evidence="4 5">
    <name type="scientific">Dillenia turbinata</name>
    <dbReference type="NCBI Taxonomy" id="194707"/>
    <lineage>
        <taxon>Eukaryota</taxon>
        <taxon>Viridiplantae</taxon>
        <taxon>Streptophyta</taxon>
        <taxon>Embryophyta</taxon>
        <taxon>Tracheophyta</taxon>
        <taxon>Spermatophyta</taxon>
        <taxon>Magnoliopsida</taxon>
        <taxon>eudicotyledons</taxon>
        <taxon>Gunneridae</taxon>
        <taxon>Pentapetalae</taxon>
        <taxon>Dilleniales</taxon>
        <taxon>Dilleniaceae</taxon>
        <taxon>Dillenia</taxon>
    </lineage>
</organism>
<evidence type="ECO:0000259" key="3">
    <source>
        <dbReference type="Pfam" id="PF26584"/>
    </source>
</evidence>
<reference evidence="4 5" key="1">
    <citation type="submission" date="2023-12" db="EMBL/GenBank/DDBJ databases">
        <title>A high-quality genome assembly for Dillenia turbinata (Dilleniales).</title>
        <authorList>
            <person name="Chanderbali A."/>
        </authorList>
    </citation>
    <scope>NUCLEOTIDE SEQUENCE [LARGE SCALE GENOMIC DNA]</scope>
    <source>
        <strain evidence="4">LSX21</strain>
        <tissue evidence="4">Leaf</tissue>
    </source>
</reference>
<evidence type="ECO:0000259" key="2">
    <source>
        <dbReference type="Pfam" id="PF19160"/>
    </source>
</evidence>
<keyword evidence="1" id="KW-1133">Transmembrane helix</keyword>
<dbReference type="Proteomes" id="UP001370490">
    <property type="component" value="Unassembled WGS sequence"/>
</dbReference>
<keyword evidence="1" id="KW-0812">Transmembrane</keyword>
<proteinExistence type="predicted"/>
<keyword evidence="5" id="KW-1185">Reference proteome</keyword>
<evidence type="ECO:0000256" key="1">
    <source>
        <dbReference type="SAM" id="Phobius"/>
    </source>
</evidence>
<evidence type="ECO:0000313" key="5">
    <source>
        <dbReference type="Proteomes" id="UP001370490"/>
    </source>
</evidence>
<feature type="transmembrane region" description="Helical" evidence="1">
    <location>
        <begin position="446"/>
        <end position="466"/>
    </location>
</feature>
<evidence type="ECO:0000313" key="4">
    <source>
        <dbReference type="EMBL" id="KAK6917300.1"/>
    </source>
</evidence>
<dbReference type="Pfam" id="PF19160">
    <property type="entry name" value="SPARK"/>
    <property type="match status" value="1"/>
</dbReference>
<protein>
    <submittedName>
        <fullName evidence="4">SPARK domain</fullName>
    </submittedName>
</protein>
<name>A0AAN8UKR5_9MAGN</name>
<dbReference type="InterPro" id="IPR043891">
    <property type="entry name" value="SPARK"/>
</dbReference>
<keyword evidence="1" id="KW-0472">Membrane</keyword>
<accession>A0AAN8UKR5</accession>
<gene>
    <name evidence="4" type="ORF">RJ641_018051</name>
</gene>
<dbReference type="PANTHER" id="PTHR33831">
    <property type="entry name" value="GPI-ANCHORED PROTEIN"/>
    <property type="match status" value="1"/>
</dbReference>
<dbReference type="InterPro" id="IPR040336">
    <property type="entry name" value="At1g61900-like"/>
</dbReference>
<feature type="domain" description="SPARK" evidence="2">
    <location>
        <begin position="83"/>
        <end position="230"/>
    </location>
</feature>
<feature type="domain" description="At1g61900-like C-terminal" evidence="3">
    <location>
        <begin position="285"/>
        <end position="358"/>
    </location>
</feature>